<comment type="caution">
    <text evidence="2">The sequence shown here is derived from an EMBL/GenBank/DDBJ whole genome shotgun (WGS) entry which is preliminary data.</text>
</comment>
<organism evidence="2 3">
    <name type="scientific">Paucimonas lemoignei</name>
    <name type="common">Pseudomonas lemoignei</name>
    <dbReference type="NCBI Taxonomy" id="29443"/>
    <lineage>
        <taxon>Bacteria</taxon>
        <taxon>Pseudomonadati</taxon>
        <taxon>Pseudomonadota</taxon>
        <taxon>Betaproteobacteria</taxon>
        <taxon>Burkholderiales</taxon>
        <taxon>Burkholderiaceae</taxon>
        <taxon>Paucimonas</taxon>
    </lineage>
</organism>
<reference evidence="2 3" key="1">
    <citation type="submission" date="2019-03" db="EMBL/GenBank/DDBJ databases">
        <title>Genomic Encyclopedia of Type Strains, Phase IV (KMG-IV): sequencing the most valuable type-strain genomes for metagenomic binning, comparative biology and taxonomic classification.</title>
        <authorList>
            <person name="Goeker M."/>
        </authorList>
    </citation>
    <scope>NUCLEOTIDE SEQUENCE [LARGE SCALE GENOMIC DNA]</scope>
    <source>
        <strain evidence="2 3">DSM 7445</strain>
    </source>
</reference>
<feature type="region of interest" description="Disordered" evidence="1">
    <location>
        <begin position="220"/>
        <end position="242"/>
    </location>
</feature>
<evidence type="ECO:0000313" key="3">
    <source>
        <dbReference type="Proteomes" id="UP000295382"/>
    </source>
</evidence>
<dbReference type="EMBL" id="SLZQ01000003">
    <property type="protein sequence ID" value="TCS37912.1"/>
    <property type="molecule type" value="Genomic_DNA"/>
</dbReference>
<evidence type="ECO:0000256" key="1">
    <source>
        <dbReference type="SAM" id="MobiDB-lite"/>
    </source>
</evidence>
<dbReference type="Proteomes" id="UP000295382">
    <property type="component" value="Unassembled WGS sequence"/>
</dbReference>
<keyword evidence="3" id="KW-1185">Reference proteome</keyword>
<accession>A0A4R3HXK5</accession>
<evidence type="ECO:0000313" key="2">
    <source>
        <dbReference type="EMBL" id="TCS37912.1"/>
    </source>
</evidence>
<name>A0A4R3HXK5_PAULE</name>
<protein>
    <submittedName>
        <fullName evidence="2">Uncharacterized protein</fullName>
    </submittedName>
</protein>
<proteinExistence type="predicted"/>
<dbReference type="AlphaFoldDB" id="A0A4R3HXK5"/>
<sequence>MHSKFTAFEPYENVFIGNFLFGIGLHVGTRLQGRQVPMCINLLQQSPMDRLLGDVLLELPGTVRLFEFKRSSNKSAKEHDKAKLLRTAISGAPALEPVSRAIHWYVQSFPVRQDEEPRILLSPYLDFGTTQSAAKEDLAVYIQNLVNDALNPHAPRADPNLVRAYLDFVSTWNGAGSVSTGGMLVHIDGKGCLRYAVLPDIRELSLQHSMYVDRYLNGSHERTRDNSHQHQDRHKSSFELGR</sequence>
<gene>
    <name evidence="2" type="ORF">EDC30_103204</name>
</gene>